<proteinExistence type="predicted"/>
<gene>
    <name evidence="2" type="ORF">RFI_19007</name>
</gene>
<evidence type="ECO:0000256" key="1">
    <source>
        <dbReference type="SAM" id="Phobius"/>
    </source>
</evidence>
<dbReference type="Proteomes" id="UP000023152">
    <property type="component" value="Unassembled WGS sequence"/>
</dbReference>
<evidence type="ECO:0000313" key="3">
    <source>
        <dbReference type="Proteomes" id="UP000023152"/>
    </source>
</evidence>
<comment type="caution">
    <text evidence="2">The sequence shown here is derived from an EMBL/GenBank/DDBJ whole genome shotgun (WGS) entry which is preliminary data.</text>
</comment>
<sequence>MVEIQDWQQFCTIYPLNYQICAHNNFPTKATGGYVLAMPDDSKESKQLQKQKVCTLKRYWFPSVVLGVMLYILILLITGPANIHPILIFHDNVPQQYYTHLRRTGHLIQELQIQGQEAKDDKEYVSNLVSVYQENFANRDKVANCTSKESNAGELLISVFLIFDWATKRGHKCNKRKLIQKEKKKKGEKKWLLKLFYIPTNKKKSCKLKRYLDVLKPSFREPTETSNLTYIHVHKCGGTSIIELYEYLYENGKIPYLYAPHDVVEEFYTITASKQRYLYYTYVRDPVARMISSYFEIHRRGIGLHFGYGIAGLRRLLLDMRSRKYKKNGFPWRINHHVWPQMLFLVDKIGNPLPMDYIGRMESMEITLPYLMEHFTADNNATELIQYLTENQFRSRTKDDSYISEIMAKPSLQKDNTVTVEQLSDEMILWICDLYWIDFYCLDLELPDRVQAECQNIIDQNLQRFGEQNEYLP</sequence>
<dbReference type="AlphaFoldDB" id="X6MYY2"/>
<feature type="transmembrane region" description="Helical" evidence="1">
    <location>
        <begin position="59"/>
        <end position="79"/>
    </location>
</feature>
<dbReference type="Gene3D" id="3.40.50.300">
    <property type="entry name" value="P-loop containing nucleotide triphosphate hydrolases"/>
    <property type="match status" value="1"/>
</dbReference>
<name>X6MYY2_RETFI</name>
<dbReference type="Pfam" id="PF03567">
    <property type="entry name" value="Sulfotransfer_2"/>
    <property type="match status" value="1"/>
</dbReference>
<dbReference type="InterPro" id="IPR027417">
    <property type="entry name" value="P-loop_NTPase"/>
</dbReference>
<keyword evidence="3" id="KW-1185">Reference proteome</keyword>
<dbReference type="InterPro" id="IPR005331">
    <property type="entry name" value="Sulfotransferase"/>
</dbReference>
<protein>
    <submittedName>
        <fullName evidence="2">Uncharacterized protein</fullName>
    </submittedName>
</protein>
<keyword evidence="1" id="KW-0812">Transmembrane</keyword>
<keyword evidence="1" id="KW-1133">Transmembrane helix</keyword>
<dbReference type="GO" id="GO:0016020">
    <property type="term" value="C:membrane"/>
    <property type="evidence" value="ECO:0007669"/>
    <property type="project" value="InterPro"/>
</dbReference>
<dbReference type="EMBL" id="ASPP01015217">
    <property type="protein sequence ID" value="ETO18270.1"/>
    <property type="molecule type" value="Genomic_DNA"/>
</dbReference>
<organism evidence="2 3">
    <name type="scientific">Reticulomyxa filosa</name>
    <dbReference type="NCBI Taxonomy" id="46433"/>
    <lineage>
        <taxon>Eukaryota</taxon>
        <taxon>Sar</taxon>
        <taxon>Rhizaria</taxon>
        <taxon>Retaria</taxon>
        <taxon>Foraminifera</taxon>
        <taxon>Monothalamids</taxon>
        <taxon>Reticulomyxidae</taxon>
        <taxon>Reticulomyxa</taxon>
    </lineage>
</organism>
<accession>X6MYY2</accession>
<dbReference type="GO" id="GO:0008146">
    <property type="term" value="F:sulfotransferase activity"/>
    <property type="evidence" value="ECO:0007669"/>
    <property type="project" value="InterPro"/>
</dbReference>
<evidence type="ECO:0000313" key="2">
    <source>
        <dbReference type="EMBL" id="ETO18270.1"/>
    </source>
</evidence>
<reference evidence="2 3" key="1">
    <citation type="journal article" date="2013" name="Curr. Biol.">
        <title>The Genome of the Foraminiferan Reticulomyxa filosa.</title>
        <authorList>
            <person name="Glockner G."/>
            <person name="Hulsmann N."/>
            <person name="Schleicher M."/>
            <person name="Noegel A.A."/>
            <person name="Eichinger L."/>
            <person name="Gallinger C."/>
            <person name="Pawlowski J."/>
            <person name="Sierra R."/>
            <person name="Euteneuer U."/>
            <person name="Pillet L."/>
            <person name="Moustafa A."/>
            <person name="Platzer M."/>
            <person name="Groth M."/>
            <person name="Szafranski K."/>
            <person name="Schliwa M."/>
        </authorList>
    </citation>
    <scope>NUCLEOTIDE SEQUENCE [LARGE SCALE GENOMIC DNA]</scope>
</reference>
<keyword evidence="1" id="KW-0472">Membrane</keyword>